<evidence type="ECO:0000256" key="1">
    <source>
        <dbReference type="ARBA" id="ARBA00004141"/>
    </source>
</evidence>
<dbReference type="RefSeq" id="WP_066396695.1">
    <property type="nucleotide sequence ID" value="NZ_CP015378.1"/>
</dbReference>
<dbReference type="STRING" id="1221500.ABE65_015315"/>
<dbReference type="PANTHER" id="PTHR37306">
    <property type="entry name" value="COLICIN V PRODUCTION PROTEIN"/>
    <property type="match status" value="1"/>
</dbReference>
<sequence>MLDLILIIVLAGGFLIGLKRGFIMQLVHLVGFIAAYIVAYLYYDDLAPKLELWIPYPSSNDSSVSFLMNSISLEQAYYNAIAFAILFFATKIILQILGSMLDFLANLPILHTFNRWLGGLLGFVEVYLIVFILLYIATLVPIEAFQTHYENSWIAQGMVKNTPVFSESVKEMWMKHMA</sequence>
<dbReference type="KEGG" id="fpn:ABE65_015315"/>
<name>A0A160IPX2_9BACL</name>
<evidence type="ECO:0000256" key="4">
    <source>
        <dbReference type="ARBA" id="ARBA00023136"/>
    </source>
</evidence>
<dbReference type="GO" id="GO:0016020">
    <property type="term" value="C:membrane"/>
    <property type="evidence" value="ECO:0007669"/>
    <property type="project" value="UniProtKB-SubCell"/>
</dbReference>
<dbReference type="EMBL" id="CP015378">
    <property type="protein sequence ID" value="ANC78090.1"/>
    <property type="molecule type" value="Genomic_DNA"/>
</dbReference>
<keyword evidence="4" id="KW-0472">Membrane</keyword>
<evidence type="ECO:0000256" key="3">
    <source>
        <dbReference type="ARBA" id="ARBA00022989"/>
    </source>
</evidence>
<comment type="subcellular location">
    <subcellularLocation>
        <location evidence="1">Membrane</location>
        <topology evidence="1">Multi-pass membrane protein</topology>
    </subcellularLocation>
</comment>
<evidence type="ECO:0000256" key="2">
    <source>
        <dbReference type="ARBA" id="ARBA00022692"/>
    </source>
</evidence>
<accession>A0A160IPX2</accession>
<evidence type="ECO:0000313" key="5">
    <source>
        <dbReference type="EMBL" id="ANC78090.1"/>
    </source>
</evidence>
<keyword evidence="3" id="KW-1133">Transmembrane helix</keyword>
<reference evidence="5 6" key="1">
    <citation type="submission" date="2016-04" db="EMBL/GenBank/DDBJ databases">
        <title>Complete genome sequence of Fictibacillus phosphorivorans G25-29, a strain toxic to nematodes.</title>
        <authorList>
            <person name="Zheng Z."/>
        </authorList>
    </citation>
    <scope>NUCLEOTIDE SEQUENCE [LARGE SCALE GENOMIC DNA]</scope>
    <source>
        <strain evidence="5 6">G25-29</strain>
    </source>
</reference>
<keyword evidence="2" id="KW-0812">Transmembrane</keyword>
<gene>
    <name evidence="5" type="ORF">ABE65_015315</name>
</gene>
<dbReference type="OrthoDB" id="1809613at2"/>
<dbReference type="InterPro" id="IPR003825">
    <property type="entry name" value="Colicin-V_CvpA"/>
</dbReference>
<evidence type="ECO:0000313" key="6">
    <source>
        <dbReference type="Proteomes" id="UP000076623"/>
    </source>
</evidence>
<dbReference type="GO" id="GO:0009403">
    <property type="term" value="P:toxin biosynthetic process"/>
    <property type="evidence" value="ECO:0007669"/>
    <property type="project" value="InterPro"/>
</dbReference>
<dbReference type="Pfam" id="PF02674">
    <property type="entry name" value="Colicin_V"/>
    <property type="match status" value="1"/>
</dbReference>
<dbReference type="AlphaFoldDB" id="A0A160IPX2"/>
<organism evidence="5 6">
    <name type="scientific">Fictibacillus phosphorivorans</name>
    <dbReference type="NCBI Taxonomy" id="1221500"/>
    <lineage>
        <taxon>Bacteria</taxon>
        <taxon>Bacillati</taxon>
        <taxon>Bacillota</taxon>
        <taxon>Bacilli</taxon>
        <taxon>Bacillales</taxon>
        <taxon>Fictibacillaceae</taxon>
        <taxon>Fictibacillus</taxon>
    </lineage>
</organism>
<protein>
    <submittedName>
        <fullName evidence="5">Uncharacterized protein</fullName>
    </submittedName>
</protein>
<keyword evidence="6" id="KW-1185">Reference proteome</keyword>
<dbReference type="Proteomes" id="UP000076623">
    <property type="component" value="Chromosome"/>
</dbReference>
<dbReference type="PANTHER" id="PTHR37306:SF1">
    <property type="entry name" value="COLICIN V PRODUCTION PROTEIN"/>
    <property type="match status" value="1"/>
</dbReference>
<proteinExistence type="predicted"/>